<dbReference type="Pfam" id="PF08818">
    <property type="entry name" value="DUF1801"/>
    <property type="match status" value="1"/>
</dbReference>
<dbReference type="SUPFAM" id="SSF159888">
    <property type="entry name" value="YdhG-like"/>
    <property type="match status" value="1"/>
</dbReference>
<proteinExistence type="predicted"/>
<dbReference type="OrthoDB" id="5951444at2"/>
<gene>
    <name evidence="2" type="ORF">FLL46_03365</name>
</gene>
<dbReference type="InterPro" id="IPR014922">
    <property type="entry name" value="YdhG-like"/>
</dbReference>
<feature type="domain" description="YdhG-like" evidence="1">
    <location>
        <begin position="25"/>
        <end position="128"/>
    </location>
</feature>
<reference evidence="2 3" key="1">
    <citation type="submission" date="2019-07" db="EMBL/GenBank/DDBJ databases">
        <title>Draft genome for Aliikangiella sp. M105.</title>
        <authorList>
            <person name="Wang G."/>
        </authorList>
    </citation>
    <scope>NUCLEOTIDE SEQUENCE [LARGE SCALE GENOMIC DNA]</scope>
    <source>
        <strain evidence="2 3">M105</strain>
    </source>
</reference>
<dbReference type="EMBL" id="VIKS01000002">
    <property type="protein sequence ID" value="TQV89182.1"/>
    <property type="molecule type" value="Genomic_DNA"/>
</dbReference>
<keyword evidence="3" id="KW-1185">Reference proteome</keyword>
<accession>A0A545UI94</accession>
<name>A0A545UI94_9GAMM</name>
<protein>
    <submittedName>
        <fullName evidence="2">DUF1801 domain-containing protein</fullName>
    </submittedName>
</protein>
<organism evidence="2 3">
    <name type="scientific">Aliikangiella coralliicola</name>
    <dbReference type="NCBI Taxonomy" id="2592383"/>
    <lineage>
        <taxon>Bacteria</taxon>
        <taxon>Pseudomonadati</taxon>
        <taxon>Pseudomonadota</taxon>
        <taxon>Gammaproteobacteria</taxon>
        <taxon>Oceanospirillales</taxon>
        <taxon>Pleioneaceae</taxon>
        <taxon>Aliikangiella</taxon>
    </lineage>
</organism>
<comment type="caution">
    <text evidence="2">The sequence shown here is derived from an EMBL/GenBank/DDBJ whole genome shotgun (WGS) entry which is preliminary data.</text>
</comment>
<evidence type="ECO:0000313" key="3">
    <source>
        <dbReference type="Proteomes" id="UP000315439"/>
    </source>
</evidence>
<dbReference type="AlphaFoldDB" id="A0A545UI94"/>
<dbReference type="Proteomes" id="UP000315439">
    <property type="component" value="Unassembled WGS sequence"/>
</dbReference>
<evidence type="ECO:0000259" key="1">
    <source>
        <dbReference type="Pfam" id="PF08818"/>
    </source>
</evidence>
<dbReference type="RefSeq" id="WP_142892032.1">
    <property type="nucleotide sequence ID" value="NZ_ML660161.1"/>
</dbReference>
<sequence length="140" mass="16160">MAELKTKPNKASVLKFINSVEHQKRREDALTLLDVMSEVTGEKPMMWGNSIVGFGKMHYKYATGREGDWLRTGFSPRKANMTLYIMNGFTEYETLLKKLGKYKASVSCLYVNKLEDIDMEVLKKMIHHSYFEAKYSGETD</sequence>
<evidence type="ECO:0000313" key="2">
    <source>
        <dbReference type="EMBL" id="TQV89182.1"/>
    </source>
</evidence>